<evidence type="ECO:0000313" key="1">
    <source>
        <dbReference type="EMBL" id="RZC43181.1"/>
    </source>
</evidence>
<dbReference type="EMBL" id="QDEB01001394">
    <property type="protein sequence ID" value="RZC43181.1"/>
    <property type="molecule type" value="Genomic_DNA"/>
</dbReference>
<comment type="caution">
    <text evidence="1">The sequence shown here is derived from an EMBL/GenBank/DDBJ whole genome shotgun (WGS) entry which is preliminary data.</text>
</comment>
<name>A0A482WD42_ASBVE</name>
<protein>
    <submittedName>
        <fullName evidence="1">Uncharacterized protein</fullName>
    </submittedName>
</protein>
<feature type="non-terminal residue" evidence="1">
    <location>
        <position position="79"/>
    </location>
</feature>
<reference evidence="1 2" key="1">
    <citation type="submission" date="2017-03" db="EMBL/GenBank/DDBJ databases">
        <title>Genome of the blue death feigning beetle - Asbolus verrucosus.</title>
        <authorList>
            <person name="Rider S.D."/>
        </authorList>
    </citation>
    <scope>NUCLEOTIDE SEQUENCE [LARGE SCALE GENOMIC DNA]</scope>
    <source>
        <strain evidence="1">Butters</strain>
        <tissue evidence="1">Head and leg muscle</tissue>
    </source>
</reference>
<organism evidence="1 2">
    <name type="scientific">Asbolus verrucosus</name>
    <name type="common">Desert ironclad beetle</name>
    <dbReference type="NCBI Taxonomy" id="1661398"/>
    <lineage>
        <taxon>Eukaryota</taxon>
        <taxon>Metazoa</taxon>
        <taxon>Ecdysozoa</taxon>
        <taxon>Arthropoda</taxon>
        <taxon>Hexapoda</taxon>
        <taxon>Insecta</taxon>
        <taxon>Pterygota</taxon>
        <taxon>Neoptera</taxon>
        <taxon>Endopterygota</taxon>
        <taxon>Coleoptera</taxon>
        <taxon>Polyphaga</taxon>
        <taxon>Cucujiformia</taxon>
        <taxon>Tenebrionidae</taxon>
        <taxon>Pimeliinae</taxon>
        <taxon>Asbolus</taxon>
    </lineage>
</organism>
<dbReference type="Proteomes" id="UP000292052">
    <property type="component" value="Unassembled WGS sequence"/>
</dbReference>
<proteinExistence type="predicted"/>
<sequence length="79" mass="8978">MIGRLKEFGNTLSVPVLRSFLLNSLKYLSMKSFHKLLICVVLPEKKEVVNQKKTSEVIENLRQIMEVASSSSVCHLSQE</sequence>
<accession>A0A482WD42</accession>
<dbReference type="AlphaFoldDB" id="A0A482WD42"/>
<evidence type="ECO:0000313" key="2">
    <source>
        <dbReference type="Proteomes" id="UP000292052"/>
    </source>
</evidence>
<gene>
    <name evidence="1" type="ORF">BDFB_012606</name>
</gene>
<keyword evidence="2" id="KW-1185">Reference proteome</keyword>